<dbReference type="CDD" id="cd00693">
    <property type="entry name" value="secretory_peroxidase"/>
    <property type="match status" value="1"/>
</dbReference>
<sequence>MSWFSIVFFIGTMFGACTAQLSPTFYATSCPNVSSVVRDVVQQARQSDARLGAKIIRVHFHDCFVNGCDGSVLLDDADGIQTERSAVPNLSLSGLDVVDNIKTALESVCPGVVSCADILALASEILVSLDGGPTWQVQLGRRDSRTANLAGTSAIPLANDGFTLVQQKFTDQGLDSTDLVALSGAHTFGKAQCVTFRNRLYNFDGNGNPDPTIDATYLQTLRQNCPQNSGNSTRSDLDPTTPNGFDSNYFTNLQNNRGLLQSDQELFSTSGADTVAIVNRFASSQTQFFDTFGDSMIKMGNIRTLTGTNADQVQGGSSAPSVSLYLLVYGKRTRHTGLAYLKPSDHQLRSSVKDTTCDALEEQREAAHNQPTAREKTAVQHHLKSGALLSKSSHFLECAGHAVHAGAADCHGLSAPQCHVDHQIIRRTNCKRKKNTISLGS</sequence>
<evidence type="ECO:0000256" key="6">
    <source>
        <dbReference type="ARBA" id="ARBA00012313"/>
    </source>
</evidence>
<evidence type="ECO:0000256" key="1">
    <source>
        <dbReference type="ARBA" id="ARBA00000189"/>
    </source>
</evidence>
<reference evidence="15 16" key="1">
    <citation type="submission" date="2021-02" db="EMBL/GenBank/DDBJ databases">
        <title>Plant Genome Project.</title>
        <authorList>
            <person name="Zhang R.-G."/>
        </authorList>
    </citation>
    <scope>NUCLEOTIDE SEQUENCE [LARGE SCALE GENOMIC DNA]</scope>
    <source>
        <tissue evidence="15">Leaves</tissue>
    </source>
</reference>
<evidence type="ECO:0000256" key="2">
    <source>
        <dbReference type="ARBA" id="ARBA00001913"/>
    </source>
</evidence>
<dbReference type="InterPro" id="IPR010255">
    <property type="entry name" value="Haem_peroxidase_sf"/>
</dbReference>
<name>A0ABQ8HH84_9ROSI</name>
<keyword evidence="8" id="KW-0349">Heme</keyword>
<evidence type="ECO:0000256" key="5">
    <source>
        <dbReference type="ARBA" id="ARBA00006873"/>
    </source>
</evidence>
<dbReference type="InterPro" id="IPR019794">
    <property type="entry name" value="Peroxidases_AS"/>
</dbReference>
<keyword evidence="7" id="KW-0575">Peroxidase</keyword>
<organism evidence="15 16">
    <name type="scientific">Xanthoceras sorbifolium</name>
    <dbReference type="NCBI Taxonomy" id="99658"/>
    <lineage>
        <taxon>Eukaryota</taxon>
        <taxon>Viridiplantae</taxon>
        <taxon>Streptophyta</taxon>
        <taxon>Embryophyta</taxon>
        <taxon>Tracheophyta</taxon>
        <taxon>Spermatophyta</taxon>
        <taxon>Magnoliopsida</taxon>
        <taxon>eudicotyledons</taxon>
        <taxon>Gunneridae</taxon>
        <taxon>Pentapetalae</taxon>
        <taxon>rosids</taxon>
        <taxon>malvids</taxon>
        <taxon>Sapindales</taxon>
        <taxon>Sapindaceae</taxon>
        <taxon>Xanthoceroideae</taxon>
        <taxon>Xanthoceras</taxon>
    </lineage>
</organism>
<dbReference type="PROSITE" id="PS00435">
    <property type="entry name" value="PEROXIDASE_1"/>
    <property type="match status" value="1"/>
</dbReference>
<dbReference type="InterPro" id="IPR019793">
    <property type="entry name" value="Peroxidases_heam-ligand_BS"/>
</dbReference>
<proteinExistence type="inferred from homology"/>
<evidence type="ECO:0000256" key="4">
    <source>
        <dbReference type="ARBA" id="ARBA00002322"/>
    </source>
</evidence>
<dbReference type="InterPro" id="IPR000823">
    <property type="entry name" value="Peroxidase_pln"/>
</dbReference>
<gene>
    <name evidence="15" type="ORF">JRO89_XS10G0020100</name>
</gene>
<dbReference type="InterPro" id="IPR002016">
    <property type="entry name" value="Haem_peroxidase"/>
</dbReference>
<dbReference type="PRINTS" id="PR00461">
    <property type="entry name" value="PLPEROXIDASE"/>
</dbReference>
<dbReference type="PROSITE" id="PS50873">
    <property type="entry name" value="PEROXIDASE_4"/>
    <property type="match status" value="1"/>
</dbReference>
<feature type="domain" description="Plant heme peroxidase family profile" evidence="14">
    <location>
        <begin position="20"/>
        <end position="321"/>
    </location>
</feature>
<keyword evidence="13" id="KW-0732">Signal</keyword>
<comment type="function">
    <text evidence="4">Removal of H(2)O(2), oxidation of toxic reductants, biosynthesis and degradation of lignin, suberization, auxin catabolism, response to environmental stresses such as wounding, pathogen attack and oxidative stress. These functions might be dependent on each isozyme/isoform in each plant tissue.</text>
</comment>
<evidence type="ECO:0000256" key="13">
    <source>
        <dbReference type="SAM" id="SignalP"/>
    </source>
</evidence>
<dbReference type="PANTHER" id="PTHR31388:SF147">
    <property type="entry name" value="PEROXIDASE 58"/>
    <property type="match status" value="1"/>
</dbReference>
<evidence type="ECO:0000256" key="12">
    <source>
        <dbReference type="ARBA" id="ARBA00023157"/>
    </source>
</evidence>
<comment type="caution">
    <text evidence="15">The sequence shown here is derived from an EMBL/GenBank/DDBJ whole genome shotgun (WGS) entry which is preliminary data.</text>
</comment>
<dbReference type="EC" id="1.11.1.7" evidence="6"/>
<keyword evidence="16" id="KW-1185">Reference proteome</keyword>
<comment type="similarity">
    <text evidence="5">Belongs to the peroxidase family. Ascorbate peroxidase subfamily.</text>
</comment>
<dbReference type="PRINTS" id="PR00458">
    <property type="entry name" value="PEROXIDASE"/>
</dbReference>
<dbReference type="PANTHER" id="PTHR31388">
    <property type="entry name" value="PEROXIDASE 72-RELATED"/>
    <property type="match status" value="1"/>
</dbReference>
<dbReference type="Proteomes" id="UP000827721">
    <property type="component" value="Unassembled WGS sequence"/>
</dbReference>
<evidence type="ECO:0000256" key="8">
    <source>
        <dbReference type="ARBA" id="ARBA00022617"/>
    </source>
</evidence>
<dbReference type="PROSITE" id="PS00436">
    <property type="entry name" value="PEROXIDASE_2"/>
    <property type="match status" value="1"/>
</dbReference>
<accession>A0ABQ8HH84</accession>
<evidence type="ECO:0000259" key="14">
    <source>
        <dbReference type="PROSITE" id="PS50873"/>
    </source>
</evidence>
<dbReference type="SUPFAM" id="SSF48113">
    <property type="entry name" value="Heme-dependent peroxidases"/>
    <property type="match status" value="1"/>
</dbReference>
<keyword evidence="11" id="KW-0408">Iron</keyword>
<evidence type="ECO:0000256" key="9">
    <source>
        <dbReference type="ARBA" id="ARBA00022723"/>
    </source>
</evidence>
<protein>
    <recommendedName>
        <fullName evidence="6">peroxidase</fullName>
        <ecNumber evidence="6">1.11.1.7</ecNumber>
    </recommendedName>
</protein>
<comment type="cofactor">
    <cofactor evidence="3">
        <name>heme b</name>
        <dbReference type="ChEBI" id="CHEBI:60344"/>
    </cofactor>
</comment>
<feature type="signal peptide" evidence="13">
    <location>
        <begin position="1"/>
        <end position="19"/>
    </location>
</feature>
<keyword evidence="10" id="KW-0560">Oxidoreductase</keyword>
<dbReference type="Pfam" id="PF00141">
    <property type="entry name" value="peroxidase"/>
    <property type="match status" value="1"/>
</dbReference>
<evidence type="ECO:0000256" key="11">
    <source>
        <dbReference type="ARBA" id="ARBA00023004"/>
    </source>
</evidence>
<dbReference type="EMBL" id="JAFEMO010000010">
    <property type="protein sequence ID" value="KAH7560439.1"/>
    <property type="molecule type" value="Genomic_DNA"/>
</dbReference>
<dbReference type="Gene3D" id="1.10.420.10">
    <property type="entry name" value="Peroxidase, domain 2"/>
    <property type="match status" value="1"/>
</dbReference>
<comment type="catalytic activity">
    <reaction evidence="1">
        <text>2 a phenolic donor + H2O2 = 2 a phenolic radical donor + 2 H2O</text>
        <dbReference type="Rhea" id="RHEA:56136"/>
        <dbReference type="ChEBI" id="CHEBI:15377"/>
        <dbReference type="ChEBI" id="CHEBI:16240"/>
        <dbReference type="ChEBI" id="CHEBI:139520"/>
        <dbReference type="ChEBI" id="CHEBI:139521"/>
        <dbReference type="EC" id="1.11.1.7"/>
    </reaction>
</comment>
<dbReference type="Gene3D" id="1.10.520.10">
    <property type="match status" value="1"/>
</dbReference>
<evidence type="ECO:0000313" key="15">
    <source>
        <dbReference type="EMBL" id="KAH7560439.1"/>
    </source>
</evidence>
<evidence type="ECO:0000313" key="16">
    <source>
        <dbReference type="Proteomes" id="UP000827721"/>
    </source>
</evidence>
<evidence type="ECO:0000256" key="7">
    <source>
        <dbReference type="ARBA" id="ARBA00022559"/>
    </source>
</evidence>
<evidence type="ECO:0000256" key="10">
    <source>
        <dbReference type="ARBA" id="ARBA00023002"/>
    </source>
</evidence>
<keyword evidence="9" id="KW-0479">Metal-binding</keyword>
<feature type="chain" id="PRO_5046109975" description="peroxidase" evidence="13">
    <location>
        <begin position="20"/>
        <end position="441"/>
    </location>
</feature>
<comment type="cofactor">
    <cofactor evidence="2">
        <name>Ca(2+)</name>
        <dbReference type="ChEBI" id="CHEBI:29108"/>
    </cofactor>
</comment>
<evidence type="ECO:0000256" key="3">
    <source>
        <dbReference type="ARBA" id="ARBA00001970"/>
    </source>
</evidence>
<dbReference type="InterPro" id="IPR033905">
    <property type="entry name" value="Secretory_peroxidase"/>
</dbReference>
<keyword evidence="12" id="KW-1015">Disulfide bond</keyword>